<dbReference type="EMBL" id="MU859106">
    <property type="protein sequence ID" value="KAK3953357.1"/>
    <property type="molecule type" value="Genomic_DNA"/>
</dbReference>
<keyword evidence="2" id="KW-1185">Reference proteome</keyword>
<dbReference type="Proteomes" id="UP001303222">
    <property type="component" value="Unassembled WGS sequence"/>
</dbReference>
<feature type="non-terminal residue" evidence="1">
    <location>
        <position position="85"/>
    </location>
</feature>
<reference evidence="1" key="2">
    <citation type="submission" date="2023-06" db="EMBL/GenBank/DDBJ databases">
        <authorList>
            <consortium name="Lawrence Berkeley National Laboratory"/>
            <person name="Mondo S.J."/>
            <person name="Hensen N."/>
            <person name="Bonometti L."/>
            <person name="Westerberg I."/>
            <person name="Brannstrom I.O."/>
            <person name="Guillou S."/>
            <person name="Cros-Aarteil S."/>
            <person name="Calhoun S."/>
            <person name="Haridas S."/>
            <person name="Kuo A."/>
            <person name="Pangilinan J."/>
            <person name="Riley R."/>
            <person name="Labutti K."/>
            <person name="Andreopoulos B."/>
            <person name="Lipzen A."/>
            <person name="Chen C."/>
            <person name="Yanf M."/>
            <person name="Daum C."/>
            <person name="Ng V."/>
            <person name="Clum A."/>
            <person name="Steindorff A."/>
            <person name="Ohm R."/>
            <person name="Martin F."/>
            <person name="Silar P."/>
            <person name="Natvig D."/>
            <person name="Lalanne C."/>
            <person name="Gautier V."/>
            <person name="Ament-Velasquez S.L."/>
            <person name="Kruys A."/>
            <person name="Hutchinson M.I."/>
            <person name="Powell A.J."/>
            <person name="Barry K."/>
            <person name="Miller A.N."/>
            <person name="Grigoriev I.V."/>
            <person name="Debuchy R."/>
            <person name="Gladieux P."/>
            <person name="Thoren M.H."/>
            <person name="Johannesson H."/>
        </authorList>
    </citation>
    <scope>NUCLEOTIDE SEQUENCE</scope>
    <source>
        <strain evidence="1">CBS 626.80</strain>
    </source>
</reference>
<dbReference type="AlphaFoldDB" id="A0AAN6SGE0"/>
<organism evidence="1 2">
    <name type="scientific">Pseudoneurospora amorphoporcata</name>
    <dbReference type="NCBI Taxonomy" id="241081"/>
    <lineage>
        <taxon>Eukaryota</taxon>
        <taxon>Fungi</taxon>
        <taxon>Dikarya</taxon>
        <taxon>Ascomycota</taxon>
        <taxon>Pezizomycotina</taxon>
        <taxon>Sordariomycetes</taxon>
        <taxon>Sordariomycetidae</taxon>
        <taxon>Sordariales</taxon>
        <taxon>Sordariaceae</taxon>
        <taxon>Pseudoneurospora</taxon>
    </lineage>
</organism>
<name>A0AAN6SGE0_9PEZI</name>
<evidence type="ECO:0000313" key="2">
    <source>
        <dbReference type="Proteomes" id="UP001303222"/>
    </source>
</evidence>
<evidence type="ECO:0000313" key="1">
    <source>
        <dbReference type="EMBL" id="KAK3953357.1"/>
    </source>
</evidence>
<comment type="caution">
    <text evidence="1">The sequence shown here is derived from an EMBL/GenBank/DDBJ whole genome shotgun (WGS) entry which is preliminary data.</text>
</comment>
<accession>A0AAN6SGE0</accession>
<proteinExistence type="predicted"/>
<reference evidence="1" key="1">
    <citation type="journal article" date="2023" name="Mol. Phylogenet. Evol.">
        <title>Genome-scale phylogeny and comparative genomics of the fungal order Sordariales.</title>
        <authorList>
            <person name="Hensen N."/>
            <person name="Bonometti L."/>
            <person name="Westerberg I."/>
            <person name="Brannstrom I.O."/>
            <person name="Guillou S."/>
            <person name="Cros-Aarteil S."/>
            <person name="Calhoun S."/>
            <person name="Haridas S."/>
            <person name="Kuo A."/>
            <person name="Mondo S."/>
            <person name="Pangilinan J."/>
            <person name="Riley R."/>
            <person name="LaButti K."/>
            <person name="Andreopoulos B."/>
            <person name="Lipzen A."/>
            <person name="Chen C."/>
            <person name="Yan M."/>
            <person name="Daum C."/>
            <person name="Ng V."/>
            <person name="Clum A."/>
            <person name="Steindorff A."/>
            <person name="Ohm R.A."/>
            <person name="Martin F."/>
            <person name="Silar P."/>
            <person name="Natvig D.O."/>
            <person name="Lalanne C."/>
            <person name="Gautier V."/>
            <person name="Ament-Velasquez S.L."/>
            <person name="Kruys A."/>
            <person name="Hutchinson M.I."/>
            <person name="Powell A.J."/>
            <person name="Barry K."/>
            <person name="Miller A.N."/>
            <person name="Grigoriev I.V."/>
            <person name="Debuchy R."/>
            <person name="Gladieux P."/>
            <person name="Hiltunen Thoren M."/>
            <person name="Johannesson H."/>
        </authorList>
    </citation>
    <scope>NUCLEOTIDE SEQUENCE</scope>
    <source>
        <strain evidence="1">CBS 626.80</strain>
    </source>
</reference>
<protein>
    <submittedName>
        <fullName evidence="1">Uncharacterized protein</fullName>
    </submittedName>
</protein>
<gene>
    <name evidence="1" type="ORF">QBC32DRAFT_387804</name>
</gene>
<sequence>MVKFGAHVDDATSDGRHRVLAHKTVSYSISTGRRKQFWLKQAREGTLSVIDRSLHIHVPDRCEEIEKSIARNRCRPWAFFTDIDP</sequence>